<evidence type="ECO:0000259" key="1">
    <source>
        <dbReference type="SMART" id="SM00953"/>
    </source>
</evidence>
<dbReference type="STRING" id="1094715.GCA_000236165_00262"/>
<name>A0A377G6S9_9GAMM</name>
<accession>A0A377G6S9</accession>
<dbReference type="InterPro" id="IPR014914">
    <property type="entry name" value="RES_dom"/>
</dbReference>
<protein>
    <submittedName>
        <fullName evidence="2">RES domain</fullName>
    </submittedName>
</protein>
<reference evidence="2 3" key="1">
    <citation type="submission" date="2018-06" db="EMBL/GenBank/DDBJ databases">
        <authorList>
            <consortium name="Pathogen Informatics"/>
            <person name="Doyle S."/>
        </authorList>
    </citation>
    <scope>NUCLEOTIDE SEQUENCE [LARGE SCALE GENOMIC DNA]</scope>
    <source>
        <strain evidence="2 3">NCTC11370</strain>
    </source>
</reference>
<dbReference type="Proteomes" id="UP000254554">
    <property type="component" value="Unassembled WGS sequence"/>
</dbReference>
<evidence type="ECO:0000313" key="2">
    <source>
        <dbReference type="EMBL" id="STO20349.1"/>
    </source>
</evidence>
<organism evidence="2 3">
    <name type="scientific">Fluoribacter dumoffii</name>
    <dbReference type="NCBI Taxonomy" id="463"/>
    <lineage>
        <taxon>Bacteria</taxon>
        <taxon>Pseudomonadati</taxon>
        <taxon>Pseudomonadota</taxon>
        <taxon>Gammaproteobacteria</taxon>
        <taxon>Legionellales</taxon>
        <taxon>Legionellaceae</taxon>
        <taxon>Fluoribacter</taxon>
    </lineage>
</organism>
<keyword evidence="3" id="KW-1185">Reference proteome</keyword>
<dbReference type="AlphaFoldDB" id="A0A377G6S9"/>
<evidence type="ECO:0000313" key="3">
    <source>
        <dbReference type="Proteomes" id="UP000254554"/>
    </source>
</evidence>
<proteinExistence type="predicted"/>
<dbReference type="Pfam" id="PF08808">
    <property type="entry name" value="RES"/>
    <property type="match status" value="1"/>
</dbReference>
<sequence length="235" mass="27461">MSLFAMVREYSQDIYRNIRGIKVSQDLFDDLSEDPVNWAAANELESHTHPALINQSLIQRAFDYSKNDFIDYPFENITSSRYSDGSIACWYGSETLKTTIYETRYHFIQEIKDSWDIFQTQDRIIIDRRVGKIYCEGLGLDLTDKKEEYPWLVDPDNYTKCQETGRRVAHEGHPLLIVPSARHAEGINLVVFNPNLLSNAREYCKLHYVFDVKKKKIQCFRGENEEVLKPSTIDM</sequence>
<dbReference type="EMBL" id="UGGT01000001">
    <property type="protein sequence ID" value="STO20349.1"/>
    <property type="molecule type" value="Genomic_DNA"/>
</dbReference>
<gene>
    <name evidence="2" type="ORF">NCTC11370_00403</name>
</gene>
<feature type="domain" description="RES" evidence="1">
    <location>
        <begin position="71"/>
        <end position="203"/>
    </location>
</feature>
<dbReference type="SMART" id="SM00953">
    <property type="entry name" value="RES"/>
    <property type="match status" value="1"/>
</dbReference>